<keyword evidence="6" id="KW-1185">Reference proteome</keyword>
<evidence type="ECO:0000313" key="6">
    <source>
        <dbReference type="Proteomes" id="UP000027982"/>
    </source>
</evidence>
<gene>
    <name evidence="5" type="ORF">OP10G_3553</name>
</gene>
<comment type="similarity">
    <text evidence="3">Belongs to the acetyltransferase family. RimJ subfamily.</text>
</comment>
<dbReference type="AlphaFoldDB" id="A0A068NU01"/>
<dbReference type="OrthoDB" id="9795206at2"/>
<evidence type="ECO:0000256" key="3">
    <source>
        <dbReference type="ARBA" id="ARBA00038502"/>
    </source>
</evidence>
<dbReference type="InterPro" id="IPR016181">
    <property type="entry name" value="Acyl_CoA_acyltransferase"/>
</dbReference>
<dbReference type="PANTHER" id="PTHR43792">
    <property type="entry name" value="GNAT FAMILY, PUTATIVE (AFU_ORTHOLOGUE AFUA_3G00765)-RELATED-RELATED"/>
    <property type="match status" value="1"/>
</dbReference>
<dbReference type="SUPFAM" id="SSF55729">
    <property type="entry name" value="Acyl-CoA N-acyltransferases (Nat)"/>
    <property type="match status" value="1"/>
</dbReference>
<dbReference type="HOGENOM" id="CLU_013985_40_1_0"/>
<organism evidence="5 6">
    <name type="scientific">Fimbriimonas ginsengisoli Gsoil 348</name>
    <dbReference type="NCBI Taxonomy" id="661478"/>
    <lineage>
        <taxon>Bacteria</taxon>
        <taxon>Bacillati</taxon>
        <taxon>Armatimonadota</taxon>
        <taxon>Fimbriimonadia</taxon>
        <taxon>Fimbriimonadales</taxon>
        <taxon>Fimbriimonadaceae</taxon>
        <taxon>Fimbriimonas</taxon>
    </lineage>
</organism>
<dbReference type="GO" id="GO:0008999">
    <property type="term" value="F:protein-N-terminal-alanine acetyltransferase activity"/>
    <property type="evidence" value="ECO:0007669"/>
    <property type="project" value="TreeGrafter"/>
</dbReference>
<keyword evidence="2" id="KW-0012">Acyltransferase</keyword>
<evidence type="ECO:0000256" key="1">
    <source>
        <dbReference type="ARBA" id="ARBA00022679"/>
    </source>
</evidence>
<protein>
    <submittedName>
        <fullName evidence="5">Ribosomal-protein-S5p-alanine acetyltransferase</fullName>
    </submittedName>
</protein>
<dbReference type="STRING" id="661478.OP10G_3553"/>
<reference evidence="5 6" key="1">
    <citation type="journal article" date="2014" name="PLoS ONE">
        <title>The first complete genome sequence of the class fimbriimonadia in the phylum armatimonadetes.</title>
        <authorList>
            <person name="Hu Z.Y."/>
            <person name="Wang Y.Z."/>
            <person name="Im W.T."/>
            <person name="Wang S.Y."/>
            <person name="Zhao G.P."/>
            <person name="Zheng H.J."/>
            <person name="Quan Z.X."/>
        </authorList>
    </citation>
    <scope>NUCLEOTIDE SEQUENCE [LARGE SCALE GENOMIC DNA]</scope>
    <source>
        <strain evidence="5">Gsoil 348</strain>
    </source>
</reference>
<proteinExistence type="inferred from homology"/>
<dbReference type="GO" id="GO:0005737">
    <property type="term" value="C:cytoplasm"/>
    <property type="evidence" value="ECO:0007669"/>
    <property type="project" value="TreeGrafter"/>
</dbReference>
<name>A0A068NU01_FIMGI</name>
<dbReference type="PROSITE" id="PS51186">
    <property type="entry name" value="GNAT"/>
    <property type="match status" value="1"/>
</dbReference>
<dbReference type="Pfam" id="PF13302">
    <property type="entry name" value="Acetyltransf_3"/>
    <property type="match status" value="1"/>
</dbReference>
<dbReference type="EMBL" id="CP007139">
    <property type="protein sequence ID" value="AIE86921.1"/>
    <property type="molecule type" value="Genomic_DNA"/>
</dbReference>
<dbReference type="Gene3D" id="3.40.630.30">
    <property type="match status" value="1"/>
</dbReference>
<evidence type="ECO:0000313" key="5">
    <source>
        <dbReference type="EMBL" id="AIE86921.1"/>
    </source>
</evidence>
<sequence>MIPEFRTERMVLCSAVAEDASAIAEFYARNDEHFKAYLPPLPDNSHTLEFWAERIEKERQLAQEGSVYRFWAYLLDGVGPVGMVVVRSVNKYPNSSCEIGYGFDQRYCGAGLASEATAALVEFCFDSLHMHRVEACYMPRNTVSARVLAKLGFEVEGVLRGLMHLNGVWEDHAIASKINPNWKELPSA</sequence>
<dbReference type="InterPro" id="IPR051531">
    <property type="entry name" value="N-acetyltransferase"/>
</dbReference>
<dbReference type="PANTHER" id="PTHR43792:SF8">
    <property type="entry name" value="[RIBOSOMAL PROTEIN US5]-ALANINE N-ACETYLTRANSFERASE"/>
    <property type="match status" value="1"/>
</dbReference>
<evidence type="ECO:0000256" key="2">
    <source>
        <dbReference type="ARBA" id="ARBA00023315"/>
    </source>
</evidence>
<feature type="domain" description="N-acetyltransferase" evidence="4">
    <location>
        <begin position="10"/>
        <end position="175"/>
    </location>
</feature>
<accession>A0A068NU01</accession>
<keyword evidence="1 5" id="KW-0808">Transferase</keyword>
<evidence type="ECO:0000259" key="4">
    <source>
        <dbReference type="PROSITE" id="PS51186"/>
    </source>
</evidence>
<dbReference type="KEGG" id="fgi:OP10G_3553"/>
<dbReference type="eggNOG" id="COG1670">
    <property type="taxonomic scope" value="Bacteria"/>
</dbReference>
<dbReference type="Proteomes" id="UP000027982">
    <property type="component" value="Chromosome"/>
</dbReference>
<dbReference type="InterPro" id="IPR000182">
    <property type="entry name" value="GNAT_dom"/>
</dbReference>